<reference evidence="4" key="1">
    <citation type="submission" date="2017-02" db="UniProtKB">
        <authorList>
            <consortium name="WormBaseParasite"/>
        </authorList>
    </citation>
    <scope>IDENTIFICATION</scope>
</reference>
<feature type="region of interest" description="Disordered" evidence="1">
    <location>
        <begin position="1"/>
        <end position="45"/>
    </location>
</feature>
<evidence type="ECO:0000313" key="3">
    <source>
        <dbReference type="Proteomes" id="UP000267096"/>
    </source>
</evidence>
<name>A0A0M3KEV3_ANISI</name>
<dbReference type="EMBL" id="UYRR01036269">
    <property type="protein sequence ID" value="VDK66646.1"/>
    <property type="molecule type" value="Genomic_DNA"/>
</dbReference>
<sequence>MTKPDLSAKKPPTTQQQQQQEESRDETCEKGRTDHGTNDKSEKIGVKYSHKLRSFTAMISLLESKTSPGYAKKRRSMRRELNAGYFYFSR</sequence>
<keyword evidence="3" id="KW-1185">Reference proteome</keyword>
<dbReference type="WBParaSite" id="ASIM_0001951101-mRNA-1">
    <property type="protein sequence ID" value="ASIM_0001951101-mRNA-1"/>
    <property type="gene ID" value="ASIM_0001951101"/>
</dbReference>
<evidence type="ECO:0000313" key="2">
    <source>
        <dbReference type="EMBL" id="VDK66646.1"/>
    </source>
</evidence>
<evidence type="ECO:0000313" key="4">
    <source>
        <dbReference type="WBParaSite" id="ASIM_0001951101-mRNA-1"/>
    </source>
</evidence>
<proteinExistence type="predicted"/>
<accession>A0A0M3KEV3</accession>
<gene>
    <name evidence="2" type="ORF">ASIM_LOCUS18901</name>
</gene>
<feature type="compositionally biased region" description="Basic and acidic residues" evidence="1">
    <location>
        <begin position="21"/>
        <end position="45"/>
    </location>
</feature>
<organism evidence="4">
    <name type="scientific">Anisakis simplex</name>
    <name type="common">Herring worm</name>
    <dbReference type="NCBI Taxonomy" id="6269"/>
    <lineage>
        <taxon>Eukaryota</taxon>
        <taxon>Metazoa</taxon>
        <taxon>Ecdysozoa</taxon>
        <taxon>Nematoda</taxon>
        <taxon>Chromadorea</taxon>
        <taxon>Rhabditida</taxon>
        <taxon>Spirurina</taxon>
        <taxon>Ascaridomorpha</taxon>
        <taxon>Ascaridoidea</taxon>
        <taxon>Anisakidae</taxon>
        <taxon>Anisakis</taxon>
        <taxon>Anisakis simplex complex</taxon>
    </lineage>
</organism>
<dbReference type="Proteomes" id="UP000267096">
    <property type="component" value="Unassembled WGS sequence"/>
</dbReference>
<dbReference type="AlphaFoldDB" id="A0A0M3KEV3"/>
<evidence type="ECO:0000256" key="1">
    <source>
        <dbReference type="SAM" id="MobiDB-lite"/>
    </source>
</evidence>
<reference evidence="2 3" key="2">
    <citation type="submission" date="2018-11" db="EMBL/GenBank/DDBJ databases">
        <authorList>
            <consortium name="Pathogen Informatics"/>
        </authorList>
    </citation>
    <scope>NUCLEOTIDE SEQUENCE [LARGE SCALE GENOMIC DNA]</scope>
</reference>
<protein>
    <submittedName>
        <fullName evidence="2 4">Uncharacterized protein</fullName>
    </submittedName>
</protein>